<name>A0ABS2N007_9BACI</name>
<organism evidence="5 6">
    <name type="scientific">Aquibacillus albus</name>
    <dbReference type="NCBI Taxonomy" id="1168171"/>
    <lineage>
        <taxon>Bacteria</taxon>
        <taxon>Bacillati</taxon>
        <taxon>Bacillota</taxon>
        <taxon>Bacilli</taxon>
        <taxon>Bacillales</taxon>
        <taxon>Bacillaceae</taxon>
        <taxon>Aquibacillus</taxon>
    </lineage>
</organism>
<evidence type="ECO:0000259" key="4">
    <source>
        <dbReference type="Pfam" id="PF03328"/>
    </source>
</evidence>
<dbReference type="Pfam" id="PF03328">
    <property type="entry name" value="HpcH_HpaI"/>
    <property type="match status" value="1"/>
</dbReference>
<gene>
    <name evidence="5" type="ORF">JOC48_001713</name>
</gene>
<dbReference type="Gene3D" id="3.20.20.60">
    <property type="entry name" value="Phosphoenolpyruvate-binding domains"/>
    <property type="match status" value="1"/>
</dbReference>
<comment type="caution">
    <text evidence="5">The sequence shown here is derived from an EMBL/GenBank/DDBJ whole genome shotgun (WGS) entry which is preliminary data.</text>
</comment>
<keyword evidence="6" id="KW-1185">Reference proteome</keyword>
<dbReference type="EMBL" id="JAFBDR010000007">
    <property type="protein sequence ID" value="MBM7571230.1"/>
    <property type="molecule type" value="Genomic_DNA"/>
</dbReference>
<evidence type="ECO:0000256" key="3">
    <source>
        <dbReference type="ARBA" id="ARBA00023239"/>
    </source>
</evidence>
<evidence type="ECO:0000256" key="2">
    <source>
        <dbReference type="ARBA" id="ARBA00022723"/>
    </source>
</evidence>
<protein>
    <submittedName>
        <fullName evidence="5">2-keto-3-deoxy-L-rhamnonate aldolase RhmA</fullName>
    </submittedName>
</protein>
<comment type="similarity">
    <text evidence="1">Belongs to the HpcH/HpaI aldolase family.</text>
</comment>
<accession>A0ABS2N007</accession>
<dbReference type="SUPFAM" id="SSF51621">
    <property type="entry name" value="Phosphoenolpyruvate/pyruvate domain"/>
    <property type="match status" value="1"/>
</dbReference>
<sequence>MLLKNKVKQNMNEGKPSVGVIIGIYSPSLVEMFGHAGYDFIIIDHEHGVYGWTEMENMIRAAHLVDLVPIVRVDYDPSSIQKVLDLGALGIQVPMVNSKEDAENVVRRAKYPPIGTRGTAFMTRAAGLGYFGGKAFMDASDDNIIISAHIETPEAVDNLEEILQVPGIDIAFVGPFDLSVNMGYKEGINHPKVVQTIDYVYEKAKKNKIPVGTIANTREAVQEKIEKGTLFIPVVATEVMRTAFDAILPR</sequence>
<evidence type="ECO:0000313" key="6">
    <source>
        <dbReference type="Proteomes" id="UP001296943"/>
    </source>
</evidence>
<dbReference type="Proteomes" id="UP001296943">
    <property type="component" value="Unassembled WGS sequence"/>
</dbReference>
<dbReference type="InterPro" id="IPR005000">
    <property type="entry name" value="Aldolase/citrate-lyase_domain"/>
</dbReference>
<proteinExistence type="inferred from homology"/>
<keyword evidence="3" id="KW-0456">Lyase</keyword>
<dbReference type="InterPro" id="IPR015813">
    <property type="entry name" value="Pyrv/PenolPyrv_kinase-like_dom"/>
</dbReference>
<dbReference type="PANTHER" id="PTHR30502">
    <property type="entry name" value="2-KETO-3-DEOXY-L-RHAMNONATE ALDOLASE"/>
    <property type="match status" value="1"/>
</dbReference>
<keyword evidence="2" id="KW-0479">Metal-binding</keyword>
<dbReference type="PANTHER" id="PTHR30502:SF0">
    <property type="entry name" value="PHOSPHOENOLPYRUVATE CARBOXYLASE FAMILY PROTEIN"/>
    <property type="match status" value="1"/>
</dbReference>
<reference evidence="5 6" key="1">
    <citation type="submission" date="2021-01" db="EMBL/GenBank/DDBJ databases">
        <title>Genomic Encyclopedia of Type Strains, Phase IV (KMG-IV): sequencing the most valuable type-strain genomes for metagenomic binning, comparative biology and taxonomic classification.</title>
        <authorList>
            <person name="Goeker M."/>
        </authorList>
    </citation>
    <scope>NUCLEOTIDE SEQUENCE [LARGE SCALE GENOMIC DNA]</scope>
    <source>
        <strain evidence="5 6">DSM 23711</strain>
    </source>
</reference>
<evidence type="ECO:0000313" key="5">
    <source>
        <dbReference type="EMBL" id="MBM7571230.1"/>
    </source>
</evidence>
<dbReference type="InterPro" id="IPR040442">
    <property type="entry name" value="Pyrv_kinase-like_dom_sf"/>
</dbReference>
<dbReference type="RefSeq" id="WP_204498700.1">
    <property type="nucleotide sequence ID" value="NZ_JAFBDR010000007.1"/>
</dbReference>
<dbReference type="InterPro" id="IPR050251">
    <property type="entry name" value="HpcH-HpaI_aldolase"/>
</dbReference>
<feature type="domain" description="HpcH/HpaI aldolase/citrate lyase" evidence="4">
    <location>
        <begin position="26"/>
        <end position="232"/>
    </location>
</feature>
<evidence type="ECO:0000256" key="1">
    <source>
        <dbReference type="ARBA" id="ARBA00005568"/>
    </source>
</evidence>